<evidence type="ECO:0000313" key="2">
    <source>
        <dbReference type="Proteomes" id="UP000215335"/>
    </source>
</evidence>
<organism evidence="1 2">
    <name type="scientific">Trichomalopsis sarcophagae</name>
    <dbReference type="NCBI Taxonomy" id="543379"/>
    <lineage>
        <taxon>Eukaryota</taxon>
        <taxon>Metazoa</taxon>
        <taxon>Ecdysozoa</taxon>
        <taxon>Arthropoda</taxon>
        <taxon>Hexapoda</taxon>
        <taxon>Insecta</taxon>
        <taxon>Pterygota</taxon>
        <taxon>Neoptera</taxon>
        <taxon>Endopterygota</taxon>
        <taxon>Hymenoptera</taxon>
        <taxon>Apocrita</taxon>
        <taxon>Proctotrupomorpha</taxon>
        <taxon>Chalcidoidea</taxon>
        <taxon>Pteromalidae</taxon>
        <taxon>Pteromalinae</taxon>
        <taxon>Trichomalopsis</taxon>
    </lineage>
</organism>
<gene>
    <name evidence="1" type="ORF">TSAR_004890</name>
</gene>
<dbReference type="AlphaFoldDB" id="A0A232F5D7"/>
<comment type="caution">
    <text evidence="1">The sequence shown here is derived from an EMBL/GenBank/DDBJ whole genome shotgun (WGS) entry which is preliminary data.</text>
</comment>
<dbReference type="EMBL" id="NNAY01000967">
    <property type="protein sequence ID" value="OXU25689.1"/>
    <property type="molecule type" value="Genomic_DNA"/>
</dbReference>
<evidence type="ECO:0000313" key="1">
    <source>
        <dbReference type="EMBL" id="OXU25689.1"/>
    </source>
</evidence>
<accession>A0A232F5D7</accession>
<proteinExistence type="predicted"/>
<name>A0A232F5D7_9HYME</name>
<protein>
    <submittedName>
        <fullName evidence="1">Uncharacterized protein</fullName>
    </submittedName>
</protein>
<reference evidence="1 2" key="1">
    <citation type="journal article" date="2017" name="Curr. Biol.">
        <title>The Evolution of Venom by Co-option of Single-Copy Genes.</title>
        <authorList>
            <person name="Martinson E.O."/>
            <person name="Mrinalini"/>
            <person name="Kelkar Y.D."/>
            <person name="Chang C.H."/>
            <person name="Werren J.H."/>
        </authorList>
    </citation>
    <scope>NUCLEOTIDE SEQUENCE [LARGE SCALE GENOMIC DNA]</scope>
    <source>
        <strain evidence="1 2">Alberta</strain>
        <tissue evidence="1">Whole body</tissue>
    </source>
</reference>
<dbReference type="Proteomes" id="UP000215335">
    <property type="component" value="Unassembled WGS sequence"/>
</dbReference>
<sequence>MFSVTQEDFVWPRLVPLREKASQPPLRTGHRVFCHDPDVDRSCICKQEKSQEYTQRTNKHEKMEEKEDGVLMSREKFMSLNENSVDRRLEEDGKLKSVYQVDFASNDVTYDRLMKEARASDRNQESDRMCTKFSAYVDPFPFKKRIDEEPLFC</sequence>
<keyword evidence="2" id="KW-1185">Reference proteome</keyword>